<dbReference type="InterPro" id="IPR050410">
    <property type="entry name" value="CCR4/nocturin_mRNA_transcr"/>
</dbReference>
<evidence type="ECO:0000313" key="2">
    <source>
        <dbReference type="EMBL" id="EFC45016.1"/>
    </source>
</evidence>
<proteinExistence type="predicted"/>
<dbReference type="RefSeq" id="XP_002677760.1">
    <property type="nucleotide sequence ID" value="XM_002677714.1"/>
</dbReference>
<dbReference type="PANTHER" id="PTHR12121">
    <property type="entry name" value="CARBON CATABOLITE REPRESSOR PROTEIN 4"/>
    <property type="match status" value="1"/>
</dbReference>
<dbReference type="Gene3D" id="3.60.10.10">
    <property type="entry name" value="Endonuclease/exonuclease/phosphatase"/>
    <property type="match status" value="1"/>
</dbReference>
<dbReference type="eggNOG" id="KOG0620">
    <property type="taxonomic scope" value="Eukaryota"/>
</dbReference>
<evidence type="ECO:0000313" key="3">
    <source>
        <dbReference type="Proteomes" id="UP000006671"/>
    </source>
</evidence>
<gene>
    <name evidence="2" type="ORF">NAEGRDRAFT_79541</name>
</gene>
<dbReference type="Pfam" id="PF03372">
    <property type="entry name" value="Exo_endo_phos"/>
    <property type="match status" value="1"/>
</dbReference>
<sequence length="379" mass="43978">MTRRQSSLMLKWRRRMEASSSREKVGFTILTYNILAQMYAKRLDMEPFSNIENYEMITSWSYRRKRLFREIKSYGMANDKQQHQEMPEIICFQECDNYQKYWRKKMNNKLNMYSTYTEKRGKRNGCATFWRTDRFVEIAHLDLDLANLSDLIDKGKETNYMYGRRDTANLTLLQCKLSSKYLLIINNHLAWDPEYPQVKLSQMFYILQQAYNMIQPYNSSSTVSVVLAGDFNSLPNSEVYNLIVEGQAVVPTAKPLSFNSDCNIFTEASVVTSGKTSQQHGNSKKGVEQVMFNPFGKFKSCYREVRGNEPSFTNYNNGFSGTLDYIFTVDLGQQQDKSGQLVCTRVLDTITEEQASEHKCLPSLTFPSDHIPLVASLTW</sequence>
<organism evidence="3">
    <name type="scientific">Naegleria gruberi</name>
    <name type="common">Amoeba</name>
    <dbReference type="NCBI Taxonomy" id="5762"/>
    <lineage>
        <taxon>Eukaryota</taxon>
        <taxon>Discoba</taxon>
        <taxon>Heterolobosea</taxon>
        <taxon>Tetramitia</taxon>
        <taxon>Eutetramitia</taxon>
        <taxon>Vahlkampfiidae</taxon>
        <taxon>Naegleria</taxon>
    </lineage>
</organism>
<keyword evidence="3" id="KW-1185">Reference proteome</keyword>
<reference evidence="2 3" key="1">
    <citation type="journal article" date="2010" name="Cell">
        <title>The genome of Naegleria gruberi illuminates early eukaryotic versatility.</title>
        <authorList>
            <person name="Fritz-Laylin L.K."/>
            <person name="Prochnik S.E."/>
            <person name="Ginger M.L."/>
            <person name="Dacks J.B."/>
            <person name="Carpenter M.L."/>
            <person name="Field M.C."/>
            <person name="Kuo A."/>
            <person name="Paredez A."/>
            <person name="Chapman J."/>
            <person name="Pham J."/>
            <person name="Shu S."/>
            <person name="Neupane R."/>
            <person name="Cipriano M."/>
            <person name="Mancuso J."/>
            <person name="Tu H."/>
            <person name="Salamov A."/>
            <person name="Lindquist E."/>
            <person name="Shapiro H."/>
            <person name="Lucas S."/>
            <person name="Grigoriev I.V."/>
            <person name="Cande W.Z."/>
            <person name="Fulton C."/>
            <person name="Rokhsar D.S."/>
            <person name="Dawson S.C."/>
        </authorList>
    </citation>
    <scope>NUCLEOTIDE SEQUENCE [LARGE SCALE GENOMIC DNA]</scope>
    <source>
        <strain evidence="2 3">NEG-M</strain>
    </source>
</reference>
<dbReference type="PANTHER" id="PTHR12121:SF36">
    <property type="entry name" value="ENDONUCLEASE_EXONUCLEASE_PHOSPHATASE DOMAIN-CONTAINING PROTEIN"/>
    <property type="match status" value="1"/>
</dbReference>
<dbReference type="GeneID" id="8849317"/>
<dbReference type="Proteomes" id="UP000006671">
    <property type="component" value="Unassembled WGS sequence"/>
</dbReference>
<protein>
    <submittedName>
        <fullName evidence="2">mRNA deadenylase</fullName>
    </submittedName>
</protein>
<dbReference type="GO" id="GO:0000175">
    <property type="term" value="F:3'-5'-RNA exonuclease activity"/>
    <property type="evidence" value="ECO:0007669"/>
    <property type="project" value="TreeGrafter"/>
</dbReference>
<dbReference type="InParanoid" id="D2VDK6"/>
<dbReference type="OMA" id="NNHLAWD"/>
<dbReference type="InterPro" id="IPR036691">
    <property type="entry name" value="Endo/exonu/phosph_ase_sf"/>
</dbReference>
<dbReference type="VEuPathDB" id="AmoebaDB:NAEGRDRAFT_79541"/>
<dbReference type="InterPro" id="IPR005135">
    <property type="entry name" value="Endo/exonuclease/phosphatase"/>
</dbReference>
<dbReference type="STRING" id="5762.D2VDK6"/>
<feature type="domain" description="Endonuclease/exonuclease/phosphatase" evidence="1">
    <location>
        <begin position="31"/>
        <end position="370"/>
    </location>
</feature>
<dbReference type="AlphaFoldDB" id="D2VDK6"/>
<dbReference type="OrthoDB" id="2866996at2759"/>
<evidence type="ECO:0000259" key="1">
    <source>
        <dbReference type="Pfam" id="PF03372"/>
    </source>
</evidence>
<name>D2VDK6_NAEGR</name>
<accession>D2VDK6</accession>
<dbReference type="EMBL" id="GG738865">
    <property type="protein sequence ID" value="EFC45016.1"/>
    <property type="molecule type" value="Genomic_DNA"/>
</dbReference>
<dbReference type="SUPFAM" id="SSF56219">
    <property type="entry name" value="DNase I-like"/>
    <property type="match status" value="1"/>
</dbReference>
<dbReference type="KEGG" id="ngr:NAEGRDRAFT_79541"/>